<gene>
    <name evidence="1" type="ORF">HID58_067018</name>
</gene>
<sequence>MRFSRAVGFLSFWRI</sequence>
<evidence type="ECO:0000313" key="2">
    <source>
        <dbReference type="Proteomes" id="UP000824890"/>
    </source>
</evidence>
<organism evidence="1 2">
    <name type="scientific">Brassica napus</name>
    <name type="common">Rape</name>
    <dbReference type="NCBI Taxonomy" id="3708"/>
    <lineage>
        <taxon>Eukaryota</taxon>
        <taxon>Viridiplantae</taxon>
        <taxon>Streptophyta</taxon>
        <taxon>Embryophyta</taxon>
        <taxon>Tracheophyta</taxon>
        <taxon>Spermatophyta</taxon>
        <taxon>Magnoliopsida</taxon>
        <taxon>eudicotyledons</taxon>
        <taxon>Gunneridae</taxon>
        <taxon>Pentapetalae</taxon>
        <taxon>rosids</taxon>
        <taxon>malvids</taxon>
        <taxon>Brassicales</taxon>
        <taxon>Brassicaceae</taxon>
        <taxon>Brassiceae</taxon>
        <taxon>Brassica</taxon>
    </lineage>
</organism>
<protein>
    <submittedName>
        <fullName evidence="1">Uncharacterized protein</fullName>
    </submittedName>
</protein>
<name>A0ABQ7ZHI7_BRANA</name>
<proteinExistence type="predicted"/>
<dbReference type="Proteomes" id="UP000824890">
    <property type="component" value="Unassembled WGS sequence"/>
</dbReference>
<keyword evidence="2" id="KW-1185">Reference proteome</keyword>
<dbReference type="EMBL" id="JAGKQM010000015">
    <property type="protein sequence ID" value="KAH0879624.1"/>
    <property type="molecule type" value="Genomic_DNA"/>
</dbReference>
<accession>A0ABQ7ZHI7</accession>
<evidence type="ECO:0000313" key="1">
    <source>
        <dbReference type="EMBL" id="KAH0879624.1"/>
    </source>
</evidence>
<comment type="caution">
    <text evidence="1">The sequence shown here is derived from an EMBL/GenBank/DDBJ whole genome shotgun (WGS) entry which is preliminary data.</text>
</comment>
<reference evidence="1 2" key="1">
    <citation type="submission" date="2021-05" db="EMBL/GenBank/DDBJ databases">
        <title>Genome Assembly of Synthetic Allotetraploid Brassica napus Reveals Homoeologous Exchanges between Subgenomes.</title>
        <authorList>
            <person name="Davis J.T."/>
        </authorList>
    </citation>
    <scope>NUCLEOTIDE SEQUENCE [LARGE SCALE GENOMIC DNA]</scope>
    <source>
        <strain evidence="2">cv. Da-Ae</strain>
        <tissue evidence="1">Seedling</tissue>
    </source>
</reference>